<reference evidence="1 2" key="1">
    <citation type="submission" date="2020-05" db="EMBL/GenBank/DDBJ databases">
        <title>Sulfurimonas marisnigri, sp. nov., and Sulfurimonas baltica, sp. nov., manganese oxide reducing chemolithoautotrophs of the class Epsilonproteobacteria isolated from the pelagic redoxclines of the Black and Baltic Seas and emended description of the genus Sulfurimonas.</title>
        <authorList>
            <person name="Henkel J.V."/>
            <person name="Laudan C."/>
            <person name="Werner J."/>
            <person name="Neu T."/>
            <person name="Plewe S."/>
            <person name="Sproer C."/>
            <person name="Bunk B."/>
            <person name="Schulz-Vogt H.N."/>
        </authorList>
    </citation>
    <scope>NUCLEOTIDE SEQUENCE [LARGE SCALE GENOMIC DNA]</scope>
    <source>
        <strain evidence="1 2">SoZ1</strain>
    </source>
</reference>
<dbReference type="Proteomes" id="UP000593836">
    <property type="component" value="Chromosome"/>
</dbReference>
<evidence type="ECO:0000313" key="1">
    <source>
        <dbReference type="EMBL" id="QOY55609.1"/>
    </source>
</evidence>
<accession>A0A7S7M326</accession>
<evidence type="ECO:0000313" key="2">
    <source>
        <dbReference type="Proteomes" id="UP000593836"/>
    </source>
</evidence>
<dbReference type="RefSeq" id="WP_194367648.1">
    <property type="nucleotide sequence ID" value="NZ_CP054493.1"/>
</dbReference>
<dbReference type="InterPro" id="IPR014942">
    <property type="entry name" value="AbiEii"/>
</dbReference>
<keyword evidence="1" id="KW-0808">Transferase</keyword>
<gene>
    <name evidence="1" type="ORF">HUE87_05105</name>
</gene>
<dbReference type="KEGG" id="smas:HUE87_05105"/>
<keyword evidence="2" id="KW-1185">Reference proteome</keyword>
<proteinExistence type="predicted"/>
<dbReference type="Gene3D" id="3.10.450.620">
    <property type="entry name" value="JHP933, nucleotidyltransferase-like core domain"/>
    <property type="match status" value="1"/>
</dbReference>
<protein>
    <submittedName>
        <fullName evidence="1">Nucleotidyl transferase AbiEii/AbiGii toxin family protein</fullName>
    </submittedName>
</protein>
<dbReference type="GO" id="GO:0016740">
    <property type="term" value="F:transferase activity"/>
    <property type="evidence" value="ECO:0007669"/>
    <property type="project" value="UniProtKB-KW"/>
</dbReference>
<dbReference type="EMBL" id="CP054493">
    <property type="protein sequence ID" value="QOY55609.1"/>
    <property type="molecule type" value="Genomic_DNA"/>
</dbReference>
<name>A0A7S7M326_9BACT</name>
<organism evidence="1 2">
    <name type="scientific">Candidatus Sulfurimonas marisnigri</name>
    <dbReference type="NCBI Taxonomy" id="2740405"/>
    <lineage>
        <taxon>Bacteria</taxon>
        <taxon>Pseudomonadati</taxon>
        <taxon>Campylobacterota</taxon>
        <taxon>Epsilonproteobacteria</taxon>
        <taxon>Campylobacterales</taxon>
        <taxon>Sulfurimonadaceae</taxon>
        <taxon>Sulfurimonas</taxon>
    </lineage>
</organism>
<sequence>MTANVIKTLKKIQDLDLFNDDLYFIGGTALSYYINHRISEDIDVVSPNILNHKAIISSMLSINANKVKDENVFALRLAGLFPDEHMLKFNLDGVKVEFFKASRTLQLEILEQSSFKQFENSNIKILDLKSIAKLKIVALFSRDKSRDLFDFGAILDNNVLSIDEILEIAKKLTKIETKESLLMYINDKVQPLNDETVYLDEKERSYLSFIEIKARVLQSIESINES</sequence>
<dbReference type="Pfam" id="PF08843">
    <property type="entry name" value="AbiEii"/>
    <property type="match status" value="1"/>
</dbReference>
<dbReference type="AlphaFoldDB" id="A0A7S7M326"/>